<dbReference type="PANTHER" id="PTHR47968">
    <property type="entry name" value="CENTROMERE PROTEIN E"/>
    <property type="match status" value="1"/>
</dbReference>
<dbReference type="SMART" id="SM00129">
    <property type="entry name" value="KISc"/>
    <property type="match status" value="1"/>
</dbReference>
<dbReference type="AlphaFoldDB" id="A0A2G2ZX05"/>
<dbReference type="PANTHER" id="PTHR47968:SF18">
    <property type="entry name" value="KINESIN-LIKE PROTEIN KIN-7F"/>
    <property type="match status" value="1"/>
</dbReference>
<evidence type="ECO:0000313" key="5">
    <source>
        <dbReference type="Proteomes" id="UP000222542"/>
    </source>
</evidence>
<evidence type="ECO:0000256" key="2">
    <source>
        <dbReference type="PROSITE-ProRule" id="PRU00283"/>
    </source>
</evidence>
<dbReference type="InterPro" id="IPR036961">
    <property type="entry name" value="Kinesin_motor_dom_sf"/>
</dbReference>
<dbReference type="Gene3D" id="3.40.850.10">
    <property type="entry name" value="Kinesin motor domain"/>
    <property type="match status" value="2"/>
</dbReference>
<comment type="similarity">
    <text evidence="2">Belongs to the TRAFAC class myosin-kinesin ATPase superfamily. Kinesin family.</text>
</comment>
<dbReference type="Pfam" id="PF00225">
    <property type="entry name" value="Kinesin"/>
    <property type="match status" value="1"/>
</dbReference>
<dbReference type="EMBL" id="AYRZ02000003">
    <property type="protein sequence ID" value="PHT86499.1"/>
    <property type="molecule type" value="Genomic_DNA"/>
</dbReference>
<gene>
    <name evidence="4" type="ORF">T459_08605</name>
</gene>
<reference evidence="4 5" key="2">
    <citation type="journal article" date="2017" name="Genome Biol.">
        <title>New reference genome sequences of hot pepper reveal the massive evolution of plant disease-resistance genes by retroduplication.</title>
        <authorList>
            <person name="Kim S."/>
            <person name="Park J."/>
            <person name="Yeom S.I."/>
            <person name="Kim Y.M."/>
            <person name="Seo E."/>
            <person name="Kim K.T."/>
            <person name="Kim M.S."/>
            <person name="Lee J.M."/>
            <person name="Cheong K."/>
            <person name="Shin H.S."/>
            <person name="Kim S.B."/>
            <person name="Han K."/>
            <person name="Lee J."/>
            <person name="Park M."/>
            <person name="Lee H.A."/>
            <person name="Lee H.Y."/>
            <person name="Lee Y."/>
            <person name="Oh S."/>
            <person name="Lee J.H."/>
            <person name="Choi E."/>
            <person name="Choi E."/>
            <person name="Lee S.E."/>
            <person name="Jeon J."/>
            <person name="Kim H."/>
            <person name="Choi G."/>
            <person name="Song H."/>
            <person name="Lee J."/>
            <person name="Lee S.C."/>
            <person name="Kwon J.K."/>
            <person name="Lee H.Y."/>
            <person name="Koo N."/>
            <person name="Hong Y."/>
            <person name="Kim R.W."/>
            <person name="Kang W.H."/>
            <person name="Huh J.H."/>
            <person name="Kang B.C."/>
            <person name="Yang T.J."/>
            <person name="Lee Y.H."/>
            <person name="Bennetzen J.L."/>
            <person name="Choi D."/>
        </authorList>
    </citation>
    <scope>NUCLEOTIDE SEQUENCE [LARGE SCALE GENOMIC DNA]</scope>
    <source>
        <strain evidence="5">cv. CM334</strain>
    </source>
</reference>
<dbReference type="Proteomes" id="UP000222542">
    <property type="component" value="Unassembled WGS sequence"/>
</dbReference>
<evidence type="ECO:0000259" key="3">
    <source>
        <dbReference type="PROSITE" id="PS50067"/>
    </source>
</evidence>
<dbReference type="GO" id="GO:0007018">
    <property type="term" value="P:microtubule-based movement"/>
    <property type="evidence" value="ECO:0007669"/>
    <property type="project" value="InterPro"/>
</dbReference>
<keyword evidence="5" id="KW-1185">Reference proteome</keyword>
<name>A0A2G2ZX05_CAPAN</name>
<protein>
    <recommendedName>
        <fullName evidence="3">Kinesin motor domain-containing protein</fullName>
    </recommendedName>
</protein>
<dbReference type="InterPro" id="IPR001752">
    <property type="entry name" value="Kinesin_motor_dom"/>
</dbReference>
<keyword evidence="1" id="KW-0505">Motor protein</keyword>
<proteinExistence type="inferred from homology"/>
<dbReference type="SUPFAM" id="SSF52540">
    <property type="entry name" value="P-loop containing nucleoside triphosphate hydrolases"/>
    <property type="match status" value="1"/>
</dbReference>
<evidence type="ECO:0000313" key="4">
    <source>
        <dbReference type="EMBL" id="PHT86499.1"/>
    </source>
</evidence>
<sequence length="252" mass="28198">MGAIGGEDLKKWEKMQGAALGSEEKILVLVRLRPLSEKEITRNEVSDWECINETTILYRNNLKERSGLPIAYTIDRVYKGDCSTREVYEEGTKEIALSVVSGIYSTIFAYGQTSSGNTYIMNGITEFTVTDIYDYMQKGIHGHVNYRDSKLTRIFQPALGGNARTAIIFTLGTARSHVEQSQNTLLFACCAKEVTTNAQVNVVMSDKALVKHLQKELARLESELKNPATTCDHVVLLRTKDQQIEKASTLSY</sequence>
<dbReference type="InterPro" id="IPR027417">
    <property type="entry name" value="P-loop_NTPase"/>
</dbReference>
<dbReference type="GO" id="GO:0005524">
    <property type="term" value="F:ATP binding"/>
    <property type="evidence" value="ECO:0007669"/>
    <property type="project" value="InterPro"/>
</dbReference>
<organism evidence="4 5">
    <name type="scientific">Capsicum annuum</name>
    <name type="common">Capsicum pepper</name>
    <dbReference type="NCBI Taxonomy" id="4072"/>
    <lineage>
        <taxon>Eukaryota</taxon>
        <taxon>Viridiplantae</taxon>
        <taxon>Streptophyta</taxon>
        <taxon>Embryophyta</taxon>
        <taxon>Tracheophyta</taxon>
        <taxon>Spermatophyta</taxon>
        <taxon>Magnoliopsida</taxon>
        <taxon>eudicotyledons</taxon>
        <taxon>Gunneridae</taxon>
        <taxon>Pentapetalae</taxon>
        <taxon>asterids</taxon>
        <taxon>lamiids</taxon>
        <taxon>Solanales</taxon>
        <taxon>Solanaceae</taxon>
        <taxon>Solanoideae</taxon>
        <taxon>Capsiceae</taxon>
        <taxon>Capsicum</taxon>
    </lineage>
</organism>
<evidence type="ECO:0000256" key="1">
    <source>
        <dbReference type="ARBA" id="ARBA00023175"/>
    </source>
</evidence>
<comment type="caution">
    <text evidence="2">Lacks conserved residue(s) required for the propagation of feature annotation.</text>
</comment>
<dbReference type="InterPro" id="IPR027640">
    <property type="entry name" value="Kinesin-like_fam"/>
</dbReference>
<reference evidence="4 5" key="1">
    <citation type="journal article" date="2014" name="Nat. Genet.">
        <title>Genome sequence of the hot pepper provides insights into the evolution of pungency in Capsicum species.</title>
        <authorList>
            <person name="Kim S."/>
            <person name="Park M."/>
            <person name="Yeom S.I."/>
            <person name="Kim Y.M."/>
            <person name="Lee J.M."/>
            <person name="Lee H.A."/>
            <person name="Seo E."/>
            <person name="Choi J."/>
            <person name="Cheong K."/>
            <person name="Kim K.T."/>
            <person name="Jung K."/>
            <person name="Lee G.W."/>
            <person name="Oh S.K."/>
            <person name="Bae C."/>
            <person name="Kim S.B."/>
            <person name="Lee H.Y."/>
            <person name="Kim S.Y."/>
            <person name="Kim M.S."/>
            <person name="Kang B.C."/>
            <person name="Jo Y.D."/>
            <person name="Yang H.B."/>
            <person name="Jeong H.J."/>
            <person name="Kang W.H."/>
            <person name="Kwon J.K."/>
            <person name="Shin C."/>
            <person name="Lim J.Y."/>
            <person name="Park J.H."/>
            <person name="Huh J.H."/>
            <person name="Kim J.S."/>
            <person name="Kim B.D."/>
            <person name="Cohen O."/>
            <person name="Paran I."/>
            <person name="Suh M.C."/>
            <person name="Lee S.B."/>
            <person name="Kim Y.K."/>
            <person name="Shin Y."/>
            <person name="Noh S.J."/>
            <person name="Park J."/>
            <person name="Seo Y.S."/>
            <person name="Kwon S.Y."/>
            <person name="Kim H.A."/>
            <person name="Park J.M."/>
            <person name="Kim H.J."/>
            <person name="Choi S.B."/>
            <person name="Bosland P.W."/>
            <person name="Reeves G."/>
            <person name="Jo S.H."/>
            <person name="Lee B.W."/>
            <person name="Cho H.T."/>
            <person name="Choi H.S."/>
            <person name="Lee M.S."/>
            <person name="Yu Y."/>
            <person name="Do Choi Y."/>
            <person name="Park B.S."/>
            <person name="van Deynze A."/>
            <person name="Ashrafi H."/>
            <person name="Hill T."/>
            <person name="Kim W.T."/>
            <person name="Pai H.S."/>
            <person name="Ahn H.K."/>
            <person name="Yeam I."/>
            <person name="Giovannoni J.J."/>
            <person name="Rose J.K."/>
            <person name="Sorensen I."/>
            <person name="Lee S.J."/>
            <person name="Kim R.W."/>
            <person name="Choi I.Y."/>
            <person name="Choi B.S."/>
            <person name="Lim J.S."/>
            <person name="Lee Y.H."/>
            <person name="Choi D."/>
        </authorList>
    </citation>
    <scope>NUCLEOTIDE SEQUENCE [LARGE SCALE GENOMIC DNA]</scope>
    <source>
        <strain evidence="5">cv. CM334</strain>
    </source>
</reference>
<accession>A0A2G2ZX05</accession>
<dbReference type="PROSITE" id="PS50067">
    <property type="entry name" value="KINESIN_MOTOR_2"/>
    <property type="match status" value="1"/>
</dbReference>
<dbReference type="GO" id="GO:0003777">
    <property type="term" value="F:microtubule motor activity"/>
    <property type="evidence" value="ECO:0007669"/>
    <property type="project" value="InterPro"/>
</dbReference>
<dbReference type="Gramene" id="PHT86499">
    <property type="protein sequence ID" value="PHT86499"/>
    <property type="gene ID" value="T459_08605"/>
</dbReference>
<comment type="caution">
    <text evidence="4">The sequence shown here is derived from an EMBL/GenBank/DDBJ whole genome shotgun (WGS) entry which is preliminary data.</text>
</comment>
<feature type="domain" description="Kinesin motor" evidence="3">
    <location>
        <begin position="25"/>
        <end position="252"/>
    </location>
</feature>
<dbReference type="GO" id="GO:0008017">
    <property type="term" value="F:microtubule binding"/>
    <property type="evidence" value="ECO:0007669"/>
    <property type="project" value="InterPro"/>
</dbReference>